<dbReference type="Proteomes" id="UP000293902">
    <property type="component" value="Chromosome"/>
</dbReference>
<sequence length="301" mass="33432">MIMKKCLFIATLLTAGLIWTSASLAAPNIDGYLIYTDSNDWANVGTGVNVISKFDSATTLKNVMVEYGNQSGPSDYDLQELGVYIKDNKLHFAIQTEYNLKKGEDNTSPGDFLFDFGAANSDGKIIQNDWGLADFGFDFDITWDQSNGYDVDLTLLVGGFANESANKTDIDNFRTDYQVSDTDDTKKFKFDTPLDGKYEVAYTRYRDYYVGDYISTMEVMIDLAKYNNDAVNQLLTLFKQNDSMVMYWQPSCGNDFLAAQTAIPGMPSGGGDPVPEPATMMLFGMGLLFAGALGRRKRLKN</sequence>
<feature type="signal peptide" evidence="1">
    <location>
        <begin position="1"/>
        <end position="25"/>
    </location>
</feature>
<organism evidence="4 5">
    <name type="scientific">Desulfobacter hydrogenophilus</name>
    <dbReference type="NCBI Taxonomy" id="2291"/>
    <lineage>
        <taxon>Bacteria</taxon>
        <taxon>Pseudomonadati</taxon>
        <taxon>Thermodesulfobacteriota</taxon>
        <taxon>Desulfobacteria</taxon>
        <taxon>Desulfobacterales</taxon>
        <taxon>Desulfobacteraceae</taxon>
        <taxon>Desulfobacter</taxon>
    </lineage>
</organism>
<evidence type="ECO:0000259" key="2">
    <source>
        <dbReference type="Pfam" id="PF07589"/>
    </source>
</evidence>
<reference evidence="3 6" key="2">
    <citation type="submission" date="2019-02" db="EMBL/GenBank/DDBJ databases">
        <title>Complete genome sequence of Desulfobacter hydrogenophilus AcRS1.</title>
        <authorList>
            <person name="Marietou A."/>
            <person name="Lund M.B."/>
            <person name="Marshall I.P.G."/>
            <person name="Schreiber L."/>
            <person name="Jorgensen B."/>
        </authorList>
    </citation>
    <scope>NUCLEOTIDE SEQUENCE [LARGE SCALE GENOMIC DNA]</scope>
    <source>
        <strain evidence="3 6">AcRS1</strain>
    </source>
</reference>
<gene>
    <name evidence="4" type="ORF">DO021_12260</name>
    <name evidence="3" type="ORF">EYB58_13010</name>
</gene>
<keyword evidence="6" id="KW-1185">Reference proteome</keyword>
<dbReference type="EMBL" id="CP036313">
    <property type="protein sequence ID" value="QBH13759.1"/>
    <property type="molecule type" value="Genomic_DNA"/>
</dbReference>
<evidence type="ECO:0000313" key="5">
    <source>
        <dbReference type="Proteomes" id="UP000248798"/>
    </source>
</evidence>
<name>A0A328FF89_9BACT</name>
<proteinExistence type="predicted"/>
<dbReference type="Pfam" id="PF07589">
    <property type="entry name" value="PEP-CTERM"/>
    <property type="match status" value="1"/>
</dbReference>
<dbReference type="EMBL" id="QLNI01000023">
    <property type="protein sequence ID" value="RAM01703.1"/>
    <property type="molecule type" value="Genomic_DNA"/>
</dbReference>
<reference evidence="4 5" key="1">
    <citation type="submission" date="2018-06" db="EMBL/GenBank/DDBJ databases">
        <title>Complete Genome Sequence of Desulfobacter hydrogenophilus (DSM3380).</title>
        <authorList>
            <person name="Marietou A."/>
            <person name="Schreiber L."/>
            <person name="Marshall I."/>
            <person name="Jorgensen B."/>
        </authorList>
    </citation>
    <scope>NUCLEOTIDE SEQUENCE [LARGE SCALE GENOMIC DNA]</scope>
    <source>
        <strain evidence="4 5">DSM 3380</strain>
    </source>
</reference>
<accession>A0A328FF89</accession>
<feature type="domain" description="Ice-binding protein C-terminal" evidence="2">
    <location>
        <begin position="273"/>
        <end position="297"/>
    </location>
</feature>
<dbReference type="Proteomes" id="UP000248798">
    <property type="component" value="Unassembled WGS sequence"/>
</dbReference>
<feature type="chain" id="PRO_5030062966" evidence="1">
    <location>
        <begin position="26"/>
        <end position="301"/>
    </location>
</feature>
<dbReference type="InterPro" id="IPR013424">
    <property type="entry name" value="Ice-binding_C"/>
</dbReference>
<protein>
    <submittedName>
        <fullName evidence="3">PEP-CTERM sorting domain-containing protein</fullName>
    </submittedName>
</protein>
<evidence type="ECO:0000313" key="4">
    <source>
        <dbReference type="EMBL" id="RAM01703.1"/>
    </source>
</evidence>
<evidence type="ECO:0000256" key="1">
    <source>
        <dbReference type="SAM" id="SignalP"/>
    </source>
</evidence>
<evidence type="ECO:0000313" key="6">
    <source>
        <dbReference type="Proteomes" id="UP000293902"/>
    </source>
</evidence>
<evidence type="ECO:0000313" key="3">
    <source>
        <dbReference type="EMBL" id="QBH13759.1"/>
    </source>
</evidence>
<keyword evidence="1" id="KW-0732">Signal</keyword>
<dbReference type="NCBIfam" id="TIGR02595">
    <property type="entry name" value="PEP_CTERM"/>
    <property type="match status" value="1"/>
</dbReference>
<dbReference type="AlphaFoldDB" id="A0A328FF89"/>